<gene>
    <name evidence="2" type="ORF">RMR22_19235</name>
</gene>
<dbReference type="SUPFAM" id="SSF75304">
    <property type="entry name" value="Amidase signature (AS) enzymes"/>
    <property type="match status" value="1"/>
</dbReference>
<dbReference type="PANTHER" id="PTHR11895:SF176">
    <property type="entry name" value="AMIDASE AMID-RELATED"/>
    <property type="match status" value="1"/>
</dbReference>
<dbReference type="Pfam" id="PF01425">
    <property type="entry name" value="Amidase"/>
    <property type="match status" value="1"/>
</dbReference>
<dbReference type="AlphaFoldDB" id="A0AAW9FG99"/>
<dbReference type="GO" id="GO:0003824">
    <property type="term" value="F:catalytic activity"/>
    <property type="evidence" value="ECO:0007669"/>
    <property type="project" value="InterPro"/>
</dbReference>
<proteinExistence type="predicted"/>
<dbReference type="PANTHER" id="PTHR11895">
    <property type="entry name" value="TRANSAMIDASE"/>
    <property type="match status" value="1"/>
</dbReference>
<dbReference type="InterPro" id="IPR023631">
    <property type="entry name" value="Amidase_dom"/>
</dbReference>
<evidence type="ECO:0000313" key="2">
    <source>
        <dbReference type="EMBL" id="MDX8304399.1"/>
    </source>
</evidence>
<sequence length="462" mass="48554">MTDLSDLSIVAAGEAIRSGEILLTDLVKSCLDREEATHDLVAFSDVYRDKALAVAAAHQALLDQGYDLGPLHGIPVAVKANIAVKDELMTAGSAVLKDYTATSDADVTRKLKQAGAVIIGTTNMHEFAWGGTTSNPHFGQCRNPWDKARIPAGSSGGSGAAVAAGSAMAALGTDTGGSVRLPASMNGVTGLRPGVGQISTKGVFPLAWSMDTVGPLARSAEDCQALFSALSHPGSSPARPYRSLKGARIGLIEGYGFENLQPGVEAAFRAAVKTVDDMGAIVEIVTIEGLDVAVDAQVIVDAAEPSAVHAPWLIDKPEQYGEDVRILLHAGMTFTAVEYLQAQRYRTYLRDQIDRHLQSVDAILTPTLPFTAPLIGQETIMIGNVEESTLTGNMRFTCIPSLSALPAISFPIGIDGLNLPVGAQLMGGEGSESQLMAFVSDFQAVTGFHELRPSNRGLCLGR</sequence>
<dbReference type="InterPro" id="IPR036928">
    <property type="entry name" value="AS_sf"/>
</dbReference>
<evidence type="ECO:0000259" key="1">
    <source>
        <dbReference type="Pfam" id="PF01425"/>
    </source>
</evidence>
<dbReference type="Gene3D" id="3.90.1300.10">
    <property type="entry name" value="Amidase signature (AS) domain"/>
    <property type="match status" value="1"/>
</dbReference>
<dbReference type="EMBL" id="JAVRAF010000007">
    <property type="protein sequence ID" value="MDX8304399.1"/>
    <property type="molecule type" value="Genomic_DNA"/>
</dbReference>
<comment type="caution">
    <text evidence="2">The sequence shown here is derived from an EMBL/GenBank/DDBJ whole genome shotgun (WGS) entry which is preliminary data.</text>
</comment>
<feature type="domain" description="Amidase" evidence="1">
    <location>
        <begin position="25"/>
        <end position="435"/>
    </location>
</feature>
<dbReference type="RefSeq" id="WP_320203137.1">
    <property type="nucleotide sequence ID" value="NZ_CP192782.1"/>
</dbReference>
<dbReference type="InterPro" id="IPR000120">
    <property type="entry name" value="Amidase"/>
</dbReference>
<organism evidence="2">
    <name type="scientific">Agrobacterium rosae</name>
    <dbReference type="NCBI Taxonomy" id="1972867"/>
    <lineage>
        <taxon>Bacteria</taxon>
        <taxon>Pseudomonadati</taxon>
        <taxon>Pseudomonadota</taxon>
        <taxon>Alphaproteobacteria</taxon>
        <taxon>Hyphomicrobiales</taxon>
        <taxon>Rhizobiaceae</taxon>
        <taxon>Rhizobium/Agrobacterium group</taxon>
        <taxon>Agrobacterium</taxon>
    </lineage>
</organism>
<protein>
    <submittedName>
        <fullName evidence="2">Amidase</fullName>
    </submittedName>
</protein>
<accession>A0AAW9FG99</accession>
<name>A0AAW9FG99_9HYPH</name>
<reference evidence="2" key="1">
    <citation type="journal article" date="2023" name="Phytobiomes J">
        <title>Deciphering the key players within the bacterial microbiota associated with aerial crown gall tumors on rhododendron: Insights into the gallobiome.</title>
        <authorList>
            <person name="Kuzmanovic N."/>
            <person name="Nesme J."/>
            <person name="Wolf J."/>
            <person name="Neumann-Schaal M."/>
            <person name="Petersen J."/>
            <person name="Fernandez-Gnecco G."/>
            <person name="Sproeer C."/>
            <person name="Bunk B."/>
            <person name="Overmann J."/>
            <person name="Sorensen S.J."/>
            <person name="Idczak E."/>
            <person name="Smalla K."/>
        </authorList>
    </citation>
    <scope>NUCLEOTIDE SEQUENCE</scope>
    <source>
        <strain evidence="2">Rho-11.1</strain>
    </source>
</reference>